<comment type="caution">
    <text evidence="4">The sequence shown here is derived from an EMBL/GenBank/DDBJ whole genome shotgun (WGS) entry which is preliminary data.</text>
</comment>
<evidence type="ECO:0000259" key="3">
    <source>
        <dbReference type="Pfam" id="PF03358"/>
    </source>
</evidence>
<dbReference type="Pfam" id="PF03358">
    <property type="entry name" value="FMN_red"/>
    <property type="match status" value="1"/>
</dbReference>
<evidence type="ECO:0000313" key="4">
    <source>
        <dbReference type="EMBL" id="HED31348.1"/>
    </source>
</evidence>
<evidence type="ECO:0000256" key="1">
    <source>
        <dbReference type="ARBA" id="ARBA00022630"/>
    </source>
</evidence>
<reference evidence="4" key="1">
    <citation type="journal article" date="2020" name="mSystems">
        <title>Genome- and Community-Level Interaction Insights into Carbon Utilization and Element Cycling Functions of Hydrothermarchaeota in Hydrothermal Sediment.</title>
        <authorList>
            <person name="Zhou Z."/>
            <person name="Liu Y."/>
            <person name="Xu W."/>
            <person name="Pan J."/>
            <person name="Luo Z.H."/>
            <person name="Li M."/>
        </authorList>
    </citation>
    <scope>NUCLEOTIDE SEQUENCE [LARGE SCALE GENOMIC DNA]</scope>
    <source>
        <strain evidence="4">SpSt-1181</strain>
    </source>
</reference>
<dbReference type="InterPro" id="IPR051796">
    <property type="entry name" value="ISF_SsuE-like"/>
</dbReference>
<dbReference type="InterPro" id="IPR029039">
    <property type="entry name" value="Flavoprotein-like_sf"/>
</dbReference>
<accession>A0A831SUZ6</accession>
<proteinExistence type="predicted"/>
<dbReference type="PANTHER" id="PTHR43278">
    <property type="entry name" value="NAD(P)H-DEPENDENT FMN-CONTAINING OXIDOREDUCTASE YWQN-RELATED"/>
    <property type="match status" value="1"/>
</dbReference>
<dbReference type="GO" id="GO:0016491">
    <property type="term" value="F:oxidoreductase activity"/>
    <property type="evidence" value="ECO:0007669"/>
    <property type="project" value="InterPro"/>
</dbReference>
<gene>
    <name evidence="4" type="ORF">ENN50_06665</name>
</gene>
<name>A0A831SUZ6_PROAE</name>
<dbReference type="PANTHER" id="PTHR43278:SF4">
    <property type="entry name" value="NAD(P)H-DEPENDENT FMN-CONTAINING OXIDOREDUCTASE YWQN-RELATED"/>
    <property type="match status" value="1"/>
</dbReference>
<dbReference type="InterPro" id="IPR005025">
    <property type="entry name" value="FMN_Rdtase-like_dom"/>
</dbReference>
<feature type="domain" description="NADPH-dependent FMN reductase-like" evidence="3">
    <location>
        <begin position="1"/>
        <end position="159"/>
    </location>
</feature>
<keyword evidence="2" id="KW-0288">FMN</keyword>
<dbReference type="SUPFAM" id="SSF52218">
    <property type="entry name" value="Flavoproteins"/>
    <property type="match status" value="1"/>
</dbReference>
<dbReference type="Proteomes" id="UP000886335">
    <property type="component" value="Unassembled WGS sequence"/>
</dbReference>
<organism evidence="4">
    <name type="scientific">Prosthecochloris aestuarii</name>
    <dbReference type="NCBI Taxonomy" id="1102"/>
    <lineage>
        <taxon>Bacteria</taxon>
        <taxon>Pseudomonadati</taxon>
        <taxon>Chlorobiota</taxon>
        <taxon>Chlorobiia</taxon>
        <taxon>Chlorobiales</taxon>
        <taxon>Chlorobiaceae</taxon>
        <taxon>Prosthecochloris</taxon>
    </lineage>
</organism>
<dbReference type="AlphaFoldDB" id="A0A831SUZ6"/>
<dbReference type="EMBL" id="DSBW01000146">
    <property type="protein sequence ID" value="HED31348.1"/>
    <property type="molecule type" value="Genomic_DNA"/>
</dbReference>
<sequence>MKVLAINGSPRKKGNTSTMLDNVLQAIEKEGIGTKTLQVGGTAIRGCRACYRCIELNNSACSISNDGFNDMFRLMLEADAIILGSPTYFADITPELKALIDRAGFVSRVNGQLFRHKVGAAVVSLRRGGGVHAFDSINHLFQACQMFMVGSTYWNLGFGNREGTNVEDDAEGMQNMEDLGTSIAYLLKKLHA</sequence>
<dbReference type="Gene3D" id="3.40.50.360">
    <property type="match status" value="1"/>
</dbReference>
<keyword evidence="1" id="KW-0285">Flavoprotein</keyword>
<evidence type="ECO:0000256" key="2">
    <source>
        <dbReference type="ARBA" id="ARBA00022643"/>
    </source>
</evidence>
<protein>
    <submittedName>
        <fullName evidence="4">Flavodoxin family protein</fullName>
    </submittedName>
</protein>